<accession>A0A0S7Y5R4</accession>
<evidence type="ECO:0000313" key="5">
    <source>
        <dbReference type="Proteomes" id="UP000051861"/>
    </source>
</evidence>
<dbReference type="EMBL" id="LIZX01000010">
    <property type="protein sequence ID" value="KPJ69946.1"/>
    <property type="molecule type" value="Genomic_DNA"/>
</dbReference>
<gene>
    <name evidence="4" type="ORF">AMJ44_01275</name>
</gene>
<dbReference type="AlphaFoldDB" id="A0A0S7Y5R4"/>
<feature type="modified residue" description="4-aspartylphosphate" evidence="2">
    <location>
        <position position="54"/>
    </location>
</feature>
<protein>
    <recommendedName>
        <fullName evidence="3">Response regulatory domain-containing protein</fullName>
    </recommendedName>
</protein>
<evidence type="ECO:0000259" key="3">
    <source>
        <dbReference type="PROSITE" id="PS50110"/>
    </source>
</evidence>
<dbReference type="PANTHER" id="PTHR44591">
    <property type="entry name" value="STRESS RESPONSE REGULATOR PROTEIN 1"/>
    <property type="match status" value="1"/>
</dbReference>
<sequence>MGKAKILVIDDDPDFVDAITPILESALYDVVTASNPKEGKEKLLKEKPNLILLDIMMDSLFDGFSLCNDIKTSKEFEDMKNTPIIFVSAVKEMTGSRFQFKGEEQGLVGPDDYIDKPVKPDDLIARIERLLEK</sequence>
<name>A0A0S7Y5R4_UNCSA</name>
<dbReference type="Gene3D" id="3.40.50.2300">
    <property type="match status" value="1"/>
</dbReference>
<dbReference type="InterPro" id="IPR001789">
    <property type="entry name" value="Sig_transdc_resp-reg_receiver"/>
</dbReference>
<dbReference type="PROSITE" id="PS50110">
    <property type="entry name" value="RESPONSE_REGULATORY"/>
    <property type="match status" value="1"/>
</dbReference>
<proteinExistence type="predicted"/>
<dbReference type="PANTHER" id="PTHR44591:SF3">
    <property type="entry name" value="RESPONSE REGULATORY DOMAIN-CONTAINING PROTEIN"/>
    <property type="match status" value="1"/>
</dbReference>
<dbReference type="InterPro" id="IPR050595">
    <property type="entry name" value="Bact_response_regulator"/>
</dbReference>
<organism evidence="4 5">
    <name type="scientific">candidate division WOR-1 bacterium DG_54_3</name>
    <dbReference type="NCBI Taxonomy" id="1703775"/>
    <lineage>
        <taxon>Bacteria</taxon>
        <taxon>Bacillati</taxon>
        <taxon>Saganbacteria</taxon>
    </lineage>
</organism>
<reference evidence="4 5" key="1">
    <citation type="journal article" date="2015" name="Microbiome">
        <title>Genomic resolution of linkages in carbon, nitrogen, and sulfur cycling among widespread estuary sediment bacteria.</title>
        <authorList>
            <person name="Baker B.J."/>
            <person name="Lazar C.S."/>
            <person name="Teske A.P."/>
            <person name="Dick G.J."/>
        </authorList>
    </citation>
    <scope>NUCLEOTIDE SEQUENCE [LARGE SCALE GENOMIC DNA]</scope>
    <source>
        <strain evidence="4">DG_54_3</strain>
    </source>
</reference>
<dbReference type="SMART" id="SM00448">
    <property type="entry name" value="REC"/>
    <property type="match status" value="1"/>
</dbReference>
<evidence type="ECO:0000256" key="2">
    <source>
        <dbReference type="PROSITE-ProRule" id="PRU00169"/>
    </source>
</evidence>
<dbReference type="Proteomes" id="UP000051861">
    <property type="component" value="Unassembled WGS sequence"/>
</dbReference>
<comment type="caution">
    <text evidence="4">The sequence shown here is derived from an EMBL/GenBank/DDBJ whole genome shotgun (WGS) entry which is preliminary data.</text>
</comment>
<dbReference type="SUPFAM" id="SSF52172">
    <property type="entry name" value="CheY-like"/>
    <property type="match status" value="1"/>
</dbReference>
<keyword evidence="1 2" id="KW-0597">Phosphoprotein</keyword>
<dbReference type="InterPro" id="IPR011006">
    <property type="entry name" value="CheY-like_superfamily"/>
</dbReference>
<feature type="domain" description="Response regulatory" evidence="3">
    <location>
        <begin position="5"/>
        <end position="131"/>
    </location>
</feature>
<evidence type="ECO:0000313" key="4">
    <source>
        <dbReference type="EMBL" id="KPJ69946.1"/>
    </source>
</evidence>
<evidence type="ECO:0000256" key="1">
    <source>
        <dbReference type="ARBA" id="ARBA00022553"/>
    </source>
</evidence>
<dbReference type="GO" id="GO:0000160">
    <property type="term" value="P:phosphorelay signal transduction system"/>
    <property type="evidence" value="ECO:0007669"/>
    <property type="project" value="InterPro"/>
</dbReference>
<dbReference type="Pfam" id="PF00072">
    <property type="entry name" value="Response_reg"/>
    <property type="match status" value="1"/>
</dbReference>